<dbReference type="Pfam" id="PF24827">
    <property type="entry name" value="AstE_AspA_cat"/>
    <property type="match status" value="1"/>
</dbReference>
<accession>A0A2S5SUW1</accession>
<dbReference type="Proteomes" id="UP000238605">
    <property type="component" value="Unassembled WGS sequence"/>
</dbReference>
<proteinExistence type="predicted"/>
<sequence>MPMTEFLLPAPDLSRWRAGNTGTEGVWRFEGAQPGPKVAVAALIHGNELCGAWAVAGLLEQLAHGLRVRRGQLTLLLCNLAAFDRFDPGAPDASRFVEEDLNRQWSLDRMASASSLERRRAAQLRPWLEDADLLLDLHSMHEPGSPLLLTGTLPRHVAFARRLGLGGHVVIDAGHAEGTRLRDFGAFGEPQGSAQSLLIECGYHGDPYSRHVAEDAVYRLMQCAGCVDETALPPQWRLDTEPARWSLTVTDAVVARSLDFQFAQPWRNLEVLPHQGTLIGTNAGEPVLSPYDDCALVMPSLRQLRPGVTVVRLARRTALQD</sequence>
<dbReference type="AlphaFoldDB" id="A0A2S5SUW1"/>
<dbReference type="GO" id="GO:0016788">
    <property type="term" value="F:hydrolase activity, acting on ester bonds"/>
    <property type="evidence" value="ECO:0007669"/>
    <property type="project" value="InterPro"/>
</dbReference>
<keyword evidence="4" id="KW-0862">Zinc</keyword>
<name>A0A2S5SUW1_9BURK</name>
<comment type="cofactor">
    <cofactor evidence="1">
        <name>Zn(2+)</name>
        <dbReference type="ChEBI" id="CHEBI:29105"/>
    </cofactor>
</comment>
<protein>
    <submittedName>
        <fullName evidence="6">Succinylglutamate desuccinylase</fullName>
    </submittedName>
</protein>
<evidence type="ECO:0000313" key="6">
    <source>
        <dbReference type="EMBL" id="PPE66496.1"/>
    </source>
</evidence>
<keyword evidence="2" id="KW-0479">Metal-binding</keyword>
<evidence type="ECO:0000256" key="3">
    <source>
        <dbReference type="ARBA" id="ARBA00022801"/>
    </source>
</evidence>
<dbReference type="EMBL" id="PSNX01000007">
    <property type="protein sequence ID" value="PPE66496.1"/>
    <property type="molecule type" value="Genomic_DNA"/>
</dbReference>
<evidence type="ECO:0000259" key="5">
    <source>
        <dbReference type="Pfam" id="PF24827"/>
    </source>
</evidence>
<dbReference type="GO" id="GO:0005829">
    <property type="term" value="C:cytosol"/>
    <property type="evidence" value="ECO:0007669"/>
    <property type="project" value="TreeGrafter"/>
</dbReference>
<evidence type="ECO:0000256" key="4">
    <source>
        <dbReference type="ARBA" id="ARBA00022833"/>
    </source>
</evidence>
<dbReference type="OrthoDB" id="6794856at2"/>
<reference evidence="6 7" key="1">
    <citation type="submission" date="2018-02" db="EMBL/GenBank/DDBJ databases">
        <title>Reclassifiation of [Polyangium] brachysporum DSM 7029 as Guopingzhaonella breviflexa gen. nov., sp. nov., a member of the family Comamonadaceae.</title>
        <authorList>
            <person name="Tang B."/>
        </authorList>
    </citation>
    <scope>NUCLEOTIDE SEQUENCE [LARGE SCALE GENOMIC DNA]</scope>
    <source>
        <strain evidence="6 7">BCRC 80649</strain>
    </source>
</reference>
<evidence type="ECO:0000313" key="7">
    <source>
        <dbReference type="Proteomes" id="UP000238605"/>
    </source>
</evidence>
<keyword evidence="7" id="KW-1185">Reference proteome</keyword>
<feature type="domain" description="Succinylglutamate desuccinylase/Aspartoacylase catalytic" evidence="5">
    <location>
        <begin position="34"/>
        <end position="140"/>
    </location>
</feature>
<dbReference type="PANTHER" id="PTHR15162">
    <property type="entry name" value="ASPARTOACYLASE"/>
    <property type="match status" value="1"/>
</dbReference>
<gene>
    <name evidence="6" type="ORF">C1704_09325</name>
</gene>
<comment type="caution">
    <text evidence="6">The sequence shown here is derived from an EMBL/GenBank/DDBJ whole genome shotgun (WGS) entry which is preliminary data.</text>
</comment>
<evidence type="ECO:0000256" key="1">
    <source>
        <dbReference type="ARBA" id="ARBA00001947"/>
    </source>
</evidence>
<dbReference type="InterPro" id="IPR050178">
    <property type="entry name" value="AspA/AstE_fam"/>
</dbReference>
<dbReference type="SUPFAM" id="SSF53187">
    <property type="entry name" value="Zn-dependent exopeptidases"/>
    <property type="match status" value="1"/>
</dbReference>
<dbReference type="Gene3D" id="3.40.630.10">
    <property type="entry name" value="Zn peptidases"/>
    <property type="match status" value="1"/>
</dbReference>
<keyword evidence="3" id="KW-0378">Hydrolase</keyword>
<organism evidence="6 7">
    <name type="scientific">Caldimonas caldifontis</name>
    <dbReference type="NCBI Taxonomy" id="1452508"/>
    <lineage>
        <taxon>Bacteria</taxon>
        <taxon>Pseudomonadati</taxon>
        <taxon>Pseudomonadota</taxon>
        <taxon>Betaproteobacteria</taxon>
        <taxon>Burkholderiales</taxon>
        <taxon>Sphaerotilaceae</taxon>
        <taxon>Caldimonas</taxon>
    </lineage>
</organism>
<dbReference type="PANTHER" id="PTHR15162:SF7">
    <property type="entry name" value="SUCCINYLGLUTAMATE DESUCCINYLASE"/>
    <property type="match status" value="1"/>
</dbReference>
<dbReference type="RefSeq" id="WP_104302442.1">
    <property type="nucleotide sequence ID" value="NZ_PSNX01000007.1"/>
</dbReference>
<evidence type="ECO:0000256" key="2">
    <source>
        <dbReference type="ARBA" id="ARBA00022723"/>
    </source>
</evidence>
<dbReference type="GO" id="GO:0046872">
    <property type="term" value="F:metal ion binding"/>
    <property type="evidence" value="ECO:0007669"/>
    <property type="project" value="UniProtKB-KW"/>
</dbReference>
<dbReference type="InterPro" id="IPR055438">
    <property type="entry name" value="AstE_AspA_cat"/>
</dbReference>